<dbReference type="GO" id="GO:0004521">
    <property type="term" value="F:RNA endonuclease activity"/>
    <property type="evidence" value="ECO:0007669"/>
    <property type="project" value="UniProtKB-UniRule"/>
</dbReference>
<evidence type="ECO:0000256" key="4">
    <source>
        <dbReference type="ARBA" id="ARBA00022759"/>
    </source>
</evidence>
<comment type="caution">
    <text evidence="8">The sequence shown here is derived from an EMBL/GenBank/DDBJ whole genome shotgun (WGS) entry which is preliminary data.</text>
</comment>
<dbReference type="PROSITE" id="PS01306">
    <property type="entry name" value="UPF0054"/>
    <property type="match status" value="1"/>
</dbReference>
<comment type="similarity">
    <text evidence="1 7">Belongs to the endoribonuclease YbeY family.</text>
</comment>
<dbReference type="InterPro" id="IPR020549">
    <property type="entry name" value="YbeY_CS"/>
</dbReference>
<reference evidence="8 9" key="1">
    <citation type="journal article" date="2016" name="Nat. Commun.">
        <title>Thousands of microbial genomes shed light on interconnected biogeochemical processes in an aquifer system.</title>
        <authorList>
            <person name="Anantharaman K."/>
            <person name="Brown C.T."/>
            <person name="Hug L.A."/>
            <person name="Sharon I."/>
            <person name="Castelle C.J."/>
            <person name="Probst A.J."/>
            <person name="Thomas B.C."/>
            <person name="Singh A."/>
            <person name="Wilkins M.J."/>
            <person name="Karaoz U."/>
            <person name="Brodie E.L."/>
            <person name="Williams K.H."/>
            <person name="Hubbard S.S."/>
            <person name="Banfield J.F."/>
        </authorList>
    </citation>
    <scope>NUCLEOTIDE SEQUENCE [LARGE SCALE GENOMIC DNA]</scope>
</reference>
<dbReference type="Pfam" id="PF02130">
    <property type="entry name" value="YbeY"/>
    <property type="match status" value="1"/>
</dbReference>
<evidence type="ECO:0000256" key="1">
    <source>
        <dbReference type="ARBA" id="ARBA00010875"/>
    </source>
</evidence>
<keyword evidence="7" id="KW-0963">Cytoplasm</keyword>
<comment type="subcellular location">
    <subcellularLocation>
        <location evidence="7">Cytoplasm</location>
    </subcellularLocation>
</comment>
<keyword evidence="4 7" id="KW-0255">Endonuclease</keyword>
<gene>
    <name evidence="7" type="primary">ybeY</name>
    <name evidence="8" type="ORF">A2983_00215</name>
</gene>
<dbReference type="GO" id="GO:0008270">
    <property type="term" value="F:zinc ion binding"/>
    <property type="evidence" value="ECO:0007669"/>
    <property type="project" value="UniProtKB-UniRule"/>
</dbReference>
<evidence type="ECO:0000256" key="3">
    <source>
        <dbReference type="ARBA" id="ARBA00022723"/>
    </source>
</evidence>
<organism evidence="8 9">
    <name type="scientific">Candidatus Magasanikbacteria bacterium RIFCSPLOWO2_01_FULL_40_15</name>
    <dbReference type="NCBI Taxonomy" id="1798686"/>
    <lineage>
        <taxon>Bacteria</taxon>
        <taxon>Candidatus Magasanikiibacteriota</taxon>
    </lineage>
</organism>
<keyword evidence="7" id="KW-0690">Ribosome biogenesis</keyword>
<evidence type="ECO:0000256" key="6">
    <source>
        <dbReference type="ARBA" id="ARBA00022833"/>
    </source>
</evidence>
<dbReference type="Gene3D" id="3.40.390.30">
    <property type="entry name" value="Metalloproteases ('zincins'), catalytic domain"/>
    <property type="match status" value="1"/>
</dbReference>
<dbReference type="SUPFAM" id="SSF55486">
    <property type="entry name" value="Metalloproteases ('zincins'), catalytic domain"/>
    <property type="match status" value="1"/>
</dbReference>
<dbReference type="PANTHER" id="PTHR46986">
    <property type="entry name" value="ENDORIBONUCLEASE YBEY, CHLOROPLASTIC"/>
    <property type="match status" value="1"/>
</dbReference>
<dbReference type="EC" id="3.1.-.-" evidence="7"/>
<dbReference type="AlphaFoldDB" id="A0A1F6N236"/>
<dbReference type="InterPro" id="IPR002036">
    <property type="entry name" value="YbeY"/>
</dbReference>
<keyword evidence="2 7" id="KW-0540">Nuclease</keyword>
<accession>A0A1F6N236</accession>
<keyword evidence="7" id="KW-0698">rRNA processing</keyword>
<feature type="binding site" evidence="7">
    <location>
        <position position="124"/>
    </location>
    <ligand>
        <name>Zn(2+)</name>
        <dbReference type="ChEBI" id="CHEBI:29105"/>
        <note>catalytic</note>
    </ligand>
</feature>
<dbReference type="GO" id="GO:0004222">
    <property type="term" value="F:metalloendopeptidase activity"/>
    <property type="evidence" value="ECO:0007669"/>
    <property type="project" value="InterPro"/>
</dbReference>
<keyword evidence="3 7" id="KW-0479">Metal-binding</keyword>
<evidence type="ECO:0000256" key="5">
    <source>
        <dbReference type="ARBA" id="ARBA00022801"/>
    </source>
</evidence>
<protein>
    <recommendedName>
        <fullName evidence="7">Endoribonuclease YbeY</fullName>
        <ecNumber evidence="7">3.1.-.-</ecNumber>
    </recommendedName>
</protein>
<comment type="function">
    <text evidence="7">Single strand-specific metallo-endoribonuclease involved in late-stage 70S ribosome quality control and in maturation of the 3' terminus of the 16S rRNA.</text>
</comment>
<sequence length="145" mass="16856">MECLVFFRVKKKVGISSASIKKIVNSVLRYEHKSGLVSVHLIADTKMRRLQRVHRGKIGTTDVLSFATEEKNSPRPKNNANDLGDIFISIPQIHRQARQWSVKFAEEFNRMLIHGLLHILGYDHLKKSEAKIMFDKQEHYLKNFL</sequence>
<dbReference type="EMBL" id="MFQH01000022">
    <property type="protein sequence ID" value="OGH77808.1"/>
    <property type="molecule type" value="Genomic_DNA"/>
</dbReference>
<name>A0A1F6N236_9BACT</name>
<keyword evidence="6 7" id="KW-0862">Zinc</keyword>
<evidence type="ECO:0000256" key="2">
    <source>
        <dbReference type="ARBA" id="ARBA00022722"/>
    </source>
</evidence>
<dbReference type="PANTHER" id="PTHR46986:SF1">
    <property type="entry name" value="ENDORIBONUCLEASE YBEY, CHLOROPLASTIC"/>
    <property type="match status" value="1"/>
</dbReference>
<dbReference type="InterPro" id="IPR023091">
    <property type="entry name" value="MetalPrtase_cat_dom_sf_prd"/>
</dbReference>
<dbReference type="Proteomes" id="UP000177040">
    <property type="component" value="Unassembled WGS sequence"/>
</dbReference>
<dbReference type="HAMAP" id="MF_00009">
    <property type="entry name" value="Endoribonucl_YbeY"/>
    <property type="match status" value="1"/>
</dbReference>
<evidence type="ECO:0000313" key="9">
    <source>
        <dbReference type="Proteomes" id="UP000177040"/>
    </source>
</evidence>
<comment type="cofactor">
    <cofactor evidence="7">
        <name>Zn(2+)</name>
        <dbReference type="ChEBI" id="CHEBI:29105"/>
    </cofactor>
    <text evidence="7">Binds 1 zinc ion.</text>
</comment>
<keyword evidence="5 7" id="KW-0378">Hydrolase</keyword>
<dbReference type="GO" id="GO:0005737">
    <property type="term" value="C:cytoplasm"/>
    <property type="evidence" value="ECO:0007669"/>
    <property type="project" value="UniProtKB-SubCell"/>
</dbReference>
<dbReference type="NCBIfam" id="TIGR00043">
    <property type="entry name" value="rRNA maturation RNase YbeY"/>
    <property type="match status" value="1"/>
</dbReference>
<feature type="binding site" evidence="7">
    <location>
        <position position="114"/>
    </location>
    <ligand>
        <name>Zn(2+)</name>
        <dbReference type="ChEBI" id="CHEBI:29105"/>
        <note>catalytic</note>
    </ligand>
</feature>
<evidence type="ECO:0000313" key="8">
    <source>
        <dbReference type="EMBL" id="OGH77808.1"/>
    </source>
</evidence>
<evidence type="ECO:0000256" key="7">
    <source>
        <dbReference type="HAMAP-Rule" id="MF_00009"/>
    </source>
</evidence>
<feature type="binding site" evidence="7">
    <location>
        <position position="118"/>
    </location>
    <ligand>
        <name>Zn(2+)</name>
        <dbReference type="ChEBI" id="CHEBI:29105"/>
        <note>catalytic</note>
    </ligand>
</feature>
<proteinExistence type="inferred from homology"/>
<dbReference type="GO" id="GO:0006364">
    <property type="term" value="P:rRNA processing"/>
    <property type="evidence" value="ECO:0007669"/>
    <property type="project" value="UniProtKB-UniRule"/>
</dbReference>